<dbReference type="PANTHER" id="PTHR38095:SF1">
    <property type="entry name" value="ANAEROBIC DIMETHYL SULFOXIDE REDUCTASE CHAIN YNFH"/>
    <property type="match status" value="1"/>
</dbReference>
<dbReference type="PANTHER" id="PTHR38095">
    <property type="entry name" value="ANAEROBIC DIMETHYL SULFOXIDE REDUCTASE CHAIN YNFH"/>
    <property type="match status" value="1"/>
</dbReference>
<dbReference type="STRING" id="1123392.GCA_000376425_01599"/>
<gene>
    <name evidence="2" type="ORF">ABW22_05220</name>
</gene>
<dbReference type="GO" id="GO:0005886">
    <property type="term" value="C:plasma membrane"/>
    <property type="evidence" value="ECO:0007669"/>
    <property type="project" value="TreeGrafter"/>
</dbReference>
<keyword evidence="3" id="KW-1185">Reference proteome</keyword>
<keyword evidence="1" id="KW-0472">Membrane</keyword>
<dbReference type="Proteomes" id="UP000064243">
    <property type="component" value="Unassembled WGS sequence"/>
</dbReference>
<feature type="transmembrane region" description="Helical" evidence="1">
    <location>
        <begin position="7"/>
        <end position="30"/>
    </location>
</feature>
<feature type="transmembrane region" description="Helical" evidence="1">
    <location>
        <begin position="247"/>
        <end position="268"/>
    </location>
</feature>
<accession>A0A119CWV5</accession>
<dbReference type="RefSeq" id="WP_059752759.1">
    <property type="nucleotide sequence ID" value="NZ_LDUG01000017.1"/>
</dbReference>
<dbReference type="GO" id="GO:0009390">
    <property type="term" value="C:dimethyl sulfoxide reductase complex"/>
    <property type="evidence" value="ECO:0007669"/>
    <property type="project" value="TreeGrafter"/>
</dbReference>
<feature type="transmembrane region" description="Helical" evidence="1">
    <location>
        <begin position="148"/>
        <end position="171"/>
    </location>
</feature>
<evidence type="ECO:0000313" key="3">
    <source>
        <dbReference type="Proteomes" id="UP000064243"/>
    </source>
</evidence>
<dbReference type="Pfam" id="PF04976">
    <property type="entry name" value="DmsC"/>
    <property type="match status" value="1"/>
</dbReference>
<reference evidence="2 3" key="1">
    <citation type="journal article" date="2015" name="Appl. Environ. Microbiol.">
        <title>Aerobic and Anaerobic Thiosulfate Oxidation by a Cold-Adapted, Subglacial Chemoautotroph.</title>
        <authorList>
            <person name="Harrold Z.R."/>
            <person name="Skidmore M.L."/>
            <person name="Hamilton T.L."/>
            <person name="Desch L."/>
            <person name="Amada K."/>
            <person name="van Gelder W."/>
            <person name="Glover K."/>
            <person name="Roden E.E."/>
            <person name="Boyd E.S."/>
        </authorList>
    </citation>
    <scope>NUCLEOTIDE SEQUENCE [LARGE SCALE GENOMIC DNA]</scope>
    <source>
        <strain evidence="2 3">RG</strain>
    </source>
</reference>
<feature type="transmembrane region" description="Helical" evidence="1">
    <location>
        <begin position="274"/>
        <end position="295"/>
    </location>
</feature>
<protein>
    <submittedName>
        <fullName evidence="2">DMSO reductase</fullName>
    </submittedName>
</protein>
<dbReference type="AlphaFoldDB" id="A0A119CWV5"/>
<keyword evidence="1" id="KW-0812">Transmembrane</keyword>
<dbReference type="OrthoDB" id="5520897at2"/>
<dbReference type="GO" id="GO:0009389">
    <property type="term" value="F:dimethyl sulfoxide reductase activity"/>
    <property type="evidence" value="ECO:0007669"/>
    <property type="project" value="TreeGrafter"/>
</dbReference>
<sequence>MHPAFSVIFFTVASGAGFGLFSLLFIADFFKLGGGFSQDQLVAGGIIALALVVFGLLASTFHLANPKNAWRAFSRFRTSWLAREGVFAVVFMPLALIYLGSIMFEAPQWLRVGSGFLAAVMAWVTVFSTGMIYACLKTIRQWNTPLVPANYLALGYASGSLLLLLGAVLAGLDTTPYIAMSALIVSIAAVLKAIYYFWIRSPGLSPTINTATGLTRAQVKLLDTGHTHGTFLTQEFGFQIARQRASLLKAVVFVLGFALPGLMLMWVFNQQGGQTAAIIAALAGLGGAAVERWLFFAEARHVVNLYHGAQRC</sequence>
<dbReference type="PATRIC" id="fig|36861.3.peg.508"/>
<dbReference type="EMBL" id="LDUG01000017">
    <property type="protein sequence ID" value="KVW97214.1"/>
    <property type="molecule type" value="Genomic_DNA"/>
</dbReference>
<dbReference type="InterPro" id="IPR007059">
    <property type="entry name" value="DmsC"/>
</dbReference>
<feature type="transmembrane region" description="Helical" evidence="1">
    <location>
        <begin position="85"/>
        <end position="104"/>
    </location>
</feature>
<organism evidence="2 3">
    <name type="scientific">Thiobacillus denitrificans</name>
    <dbReference type="NCBI Taxonomy" id="36861"/>
    <lineage>
        <taxon>Bacteria</taxon>
        <taxon>Pseudomonadati</taxon>
        <taxon>Pseudomonadota</taxon>
        <taxon>Betaproteobacteria</taxon>
        <taxon>Nitrosomonadales</taxon>
        <taxon>Thiobacillaceae</taxon>
        <taxon>Thiobacillus</taxon>
    </lineage>
</organism>
<evidence type="ECO:0000256" key="1">
    <source>
        <dbReference type="SAM" id="Phobius"/>
    </source>
</evidence>
<keyword evidence="1" id="KW-1133">Transmembrane helix</keyword>
<dbReference type="GO" id="GO:0019645">
    <property type="term" value="P:anaerobic electron transport chain"/>
    <property type="evidence" value="ECO:0007669"/>
    <property type="project" value="InterPro"/>
</dbReference>
<name>A0A119CWV5_THIDE</name>
<feature type="transmembrane region" description="Helical" evidence="1">
    <location>
        <begin position="177"/>
        <end position="198"/>
    </location>
</feature>
<feature type="transmembrane region" description="Helical" evidence="1">
    <location>
        <begin position="116"/>
        <end position="136"/>
    </location>
</feature>
<proteinExistence type="predicted"/>
<comment type="caution">
    <text evidence="2">The sequence shown here is derived from an EMBL/GenBank/DDBJ whole genome shotgun (WGS) entry which is preliminary data.</text>
</comment>
<evidence type="ECO:0000313" key="2">
    <source>
        <dbReference type="EMBL" id="KVW97214.1"/>
    </source>
</evidence>
<feature type="transmembrane region" description="Helical" evidence="1">
    <location>
        <begin position="42"/>
        <end position="64"/>
    </location>
</feature>